<dbReference type="InterPro" id="IPR054293">
    <property type="entry name" value="DUF7029"/>
</dbReference>
<dbReference type="STRING" id="1448308.A0A2T2P3V3"/>
<dbReference type="AlphaFoldDB" id="A0A2T2P3V3"/>
<dbReference type="Pfam" id="PF22974">
    <property type="entry name" value="DUF7029"/>
    <property type="match status" value="1"/>
</dbReference>
<reference evidence="3 4" key="1">
    <citation type="journal article" date="2018" name="Front. Microbiol.">
        <title>Genome-Wide Analysis of Corynespora cassiicola Leaf Fall Disease Putative Effectors.</title>
        <authorList>
            <person name="Lopez D."/>
            <person name="Ribeiro S."/>
            <person name="Label P."/>
            <person name="Fumanal B."/>
            <person name="Venisse J.S."/>
            <person name="Kohler A."/>
            <person name="de Oliveira R.R."/>
            <person name="Labutti K."/>
            <person name="Lipzen A."/>
            <person name="Lail K."/>
            <person name="Bauer D."/>
            <person name="Ohm R.A."/>
            <person name="Barry K.W."/>
            <person name="Spatafora J."/>
            <person name="Grigoriev I.V."/>
            <person name="Martin F.M."/>
            <person name="Pujade-Renaud V."/>
        </authorList>
    </citation>
    <scope>NUCLEOTIDE SEQUENCE [LARGE SCALE GENOMIC DNA]</scope>
    <source>
        <strain evidence="3 4">Philippines</strain>
    </source>
</reference>
<evidence type="ECO:0000259" key="2">
    <source>
        <dbReference type="Pfam" id="PF23865"/>
    </source>
</evidence>
<protein>
    <submittedName>
        <fullName evidence="3">Uncharacterized protein</fullName>
    </submittedName>
</protein>
<keyword evidence="4" id="KW-1185">Reference proteome</keyword>
<dbReference type="Pfam" id="PF23865">
    <property type="entry name" value="DUF7223"/>
    <property type="match status" value="1"/>
</dbReference>
<gene>
    <name evidence="3" type="ORF">BS50DRAFT_630409</name>
</gene>
<accession>A0A2T2P3V3</accession>
<dbReference type="EMBL" id="KZ678130">
    <property type="protein sequence ID" value="PSN72367.1"/>
    <property type="molecule type" value="Genomic_DNA"/>
</dbReference>
<feature type="domain" description="DUF7029" evidence="1">
    <location>
        <begin position="56"/>
        <end position="156"/>
    </location>
</feature>
<dbReference type="OrthoDB" id="160645at2759"/>
<name>A0A2T2P3V3_CORCC</name>
<organism evidence="3 4">
    <name type="scientific">Corynespora cassiicola Philippines</name>
    <dbReference type="NCBI Taxonomy" id="1448308"/>
    <lineage>
        <taxon>Eukaryota</taxon>
        <taxon>Fungi</taxon>
        <taxon>Dikarya</taxon>
        <taxon>Ascomycota</taxon>
        <taxon>Pezizomycotina</taxon>
        <taxon>Dothideomycetes</taxon>
        <taxon>Pleosporomycetidae</taxon>
        <taxon>Pleosporales</taxon>
        <taxon>Corynesporascaceae</taxon>
        <taxon>Corynespora</taxon>
    </lineage>
</organism>
<evidence type="ECO:0000313" key="4">
    <source>
        <dbReference type="Proteomes" id="UP000240883"/>
    </source>
</evidence>
<proteinExistence type="predicted"/>
<sequence length="469" mass="49433">MSTDGNWYLFDQEVDAETPNVKMHLEWICGIWNHFSGEKLVNDGSPALANLTLYTPEETEGILSMEKFDALTSSIQCNADSIAMTFIDDATFARAQQVWDWVNGADNNSFVMVAGVGDCGNNTNRIPFKISRLSYDEVANQATLTSERVEWQSFANYDLKVGSVAPAQSNIQARDIDKSTSIDMNHDFPFSVALGSGPLEARLACTNCSSTGQFDLEFAVSQKAFIPTGASMKLKPKGVSAIGQIKLSGSGSVTDPLIETIDILEIPISGLSIPGILDFGPFLTVAVGAELSAITLTAGVTTGATAKLSDDAILEMDLLNPEENKFSGWDPEFDAIDVTVDGSISGGVAIFLQPSVELQAEALGKGFEIGLNLRVPNVNAKLIAAASPTGVCADIPEGANKTVAGVTAAINIGAALNIQALKSGDPDPLFTVQLAAIDKPLASKCFPFGAEVAARSIGHPHAPLEISAA</sequence>
<dbReference type="Proteomes" id="UP000240883">
    <property type="component" value="Unassembled WGS sequence"/>
</dbReference>
<evidence type="ECO:0000259" key="1">
    <source>
        <dbReference type="Pfam" id="PF22974"/>
    </source>
</evidence>
<dbReference type="InterPro" id="IPR055647">
    <property type="entry name" value="DUF7223"/>
</dbReference>
<feature type="domain" description="DUF7223" evidence="2">
    <location>
        <begin position="197"/>
        <end position="447"/>
    </location>
</feature>
<evidence type="ECO:0000313" key="3">
    <source>
        <dbReference type="EMBL" id="PSN72367.1"/>
    </source>
</evidence>